<dbReference type="AlphaFoldDB" id="A0ABD5EVG7"/>
<gene>
    <name evidence="1" type="ORF">RM877_27035</name>
</gene>
<evidence type="ECO:0000313" key="1">
    <source>
        <dbReference type="EMBL" id="MDT0438345.1"/>
    </source>
</evidence>
<keyword evidence="2" id="KW-1185">Reference proteome</keyword>
<comment type="caution">
    <text evidence="1">The sequence shown here is derived from an EMBL/GenBank/DDBJ whole genome shotgun (WGS) entry which is preliminary data.</text>
</comment>
<dbReference type="RefSeq" id="WP_093830031.1">
    <property type="nucleotide sequence ID" value="NZ_JAVRES010000017.1"/>
</dbReference>
<dbReference type="Proteomes" id="UP001183535">
    <property type="component" value="Unassembled WGS sequence"/>
</dbReference>
<proteinExistence type="predicted"/>
<protein>
    <submittedName>
        <fullName evidence="1">Uncharacterized protein</fullName>
    </submittedName>
</protein>
<evidence type="ECO:0000313" key="2">
    <source>
        <dbReference type="Proteomes" id="UP001183535"/>
    </source>
</evidence>
<name>A0ABD5EVG7_9ACTN</name>
<dbReference type="EMBL" id="JAVRES010000017">
    <property type="protein sequence ID" value="MDT0438345.1"/>
    <property type="molecule type" value="Genomic_DNA"/>
</dbReference>
<reference evidence="2" key="1">
    <citation type="submission" date="2023-07" db="EMBL/GenBank/DDBJ databases">
        <title>30 novel species of actinomycetes from the DSMZ collection.</title>
        <authorList>
            <person name="Nouioui I."/>
        </authorList>
    </citation>
    <scope>NUCLEOTIDE SEQUENCE [LARGE SCALE GENOMIC DNA]</scope>
    <source>
        <strain evidence="2">DSM 41981</strain>
    </source>
</reference>
<sequence>MITQIAIDRPGLFRGKGDADAPGLAERVRIALVDPLAQEPFVDEHVRVRIRGEEPWLACGDVLIGHGGGPHRALSLARSWPGALVVAVHDHDRCWLRLCSQERLVELRADDVRRPLGERDMERDWEFVASLAHSCLVAGLTVDVLVAVAAGDLRRSGSGFLGLQATESAARDIGLPRL</sequence>
<organism evidence="1 2">
    <name type="scientific">Streptomyces doudnae</name>
    <dbReference type="NCBI Taxonomy" id="3075536"/>
    <lineage>
        <taxon>Bacteria</taxon>
        <taxon>Bacillati</taxon>
        <taxon>Actinomycetota</taxon>
        <taxon>Actinomycetes</taxon>
        <taxon>Kitasatosporales</taxon>
        <taxon>Streptomycetaceae</taxon>
        <taxon>Streptomyces</taxon>
    </lineage>
</organism>
<accession>A0ABD5EVG7</accession>